<dbReference type="Proteomes" id="UP000594263">
    <property type="component" value="Unplaced"/>
</dbReference>
<keyword evidence="1" id="KW-1133">Transmembrane helix</keyword>
<feature type="transmembrane region" description="Helical" evidence="1">
    <location>
        <begin position="93"/>
        <end position="113"/>
    </location>
</feature>
<keyword evidence="3" id="KW-1185">Reference proteome</keyword>
<reference evidence="2" key="1">
    <citation type="submission" date="2021-01" db="UniProtKB">
        <authorList>
            <consortium name="EnsemblPlants"/>
        </authorList>
    </citation>
    <scope>IDENTIFICATION</scope>
</reference>
<keyword evidence="1" id="KW-0472">Membrane</keyword>
<evidence type="ECO:0000313" key="3">
    <source>
        <dbReference type="Proteomes" id="UP000594263"/>
    </source>
</evidence>
<accession>A0A7N0VAS3</accession>
<keyword evidence="1" id="KW-0812">Transmembrane</keyword>
<dbReference type="AlphaFoldDB" id="A0A7N0VAS3"/>
<dbReference type="EnsemblPlants" id="Kaladp0278s0045.1.v1.1">
    <property type="protein sequence ID" value="Kaladp0278s0045.1.v1.1.CDS.1"/>
    <property type="gene ID" value="Kaladp0278s0045.v1.1"/>
</dbReference>
<organism evidence="2 3">
    <name type="scientific">Kalanchoe fedtschenkoi</name>
    <name type="common">Lavender scallops</name>
    <name type="synonym">South American air plant</name>
    <dbReference type="NCBI Taxonomy" id="63787"/>
    <lineage>
        <taxon>Eukaryota</taxon>
        <taxon>Viridiplantae</taxon>
        <taxon>Streptophyta</taxon>
        <taxon>Embryophyta</taxon>
        <taxon>Tracheophyta</taxon>
        <taxon>Spermatophyta</taxon>
        <taxon>Magnoliopsida</taxon>
        <taxon>eudicotyledons</taxon>
        <taxon>Gunneridae</taxon>
        <taxon>Pentapetalae</taxon>
        <taxon>Saxifragales</taxon>
        <taxon>Crassulaceae</taxon>
        <taxon>Kalanchoe</taxon>
    </lineage>
</organism>
<proteinExistence type="predicted"/>
<feature type="transmembrane region" description="Helical" evidence="1">
    <location>
        <begin position="37"/>
        <end position="61"/>
    </location>
</feature>
<protein>
    <submittedName>
        <fullName evidence="2">Uncharacterized protein</fullName>
    </submittedName>
</protein>
<evidence type="ECO:0000256" key="1">
    <source>
        <dbReference type="SAM" id="Phobius"/>
    </source>
</evidence>
<name>A0A7N0VAS3_KALFE</name>
<sequence length="116" mass="13616">MPLFGTFYDFLDRMKNPASIDLVRFIKRYILSSSRTVVFLTGLLNCTLGLFFCHPFVYGVLRDPISRFSYFETNRGDQCAFQYWDGLNYTEDILLILVLSSSYVLVFFLNTFWKNA</sequence>
<dbReference type="Gramene" id="Kaladp0278s0045.1.v1.1">
    <property type="protein sequence ID" value="Kaladp0278s0045.1.v1.1.CDS.1"/>
    <property type="gene ID" value="Kaladp0278s0045.v1.1"/>
</dbReference>
<evidence type="ECO:0000313" key="2">
    <source>
        <dbReference type="EnsemblPlants" id="Kaladp0278s0045.1.v1.1.CDS.1"/>
    </source>
</evidence>